<dbReference type="InParanoid" id="D8LXK3"/>
<dbReference type="InterPro" id="IPR037898">
    <property type="entry name" value="NudC_fam"/>
</dbReference>
<dbReference type="PANTHER" id="PTHR12356">
    <property type="entry name" value="NUCLEAR MOVEMENT PROTEIN NUDC"/>
    <property type="match status" value="1"/>
</dbReference>
<dbReference type="PROSITE" id="PS51203">
    <property type="entry name" value="CS"/>
    <property type="match status" value="1"/>
</dbReference>
<dbReference type="PANTHER" id="PTHR12356:SF3">
    <property type="entry name" value="NUCLEAR MIGRATION PROTEIN NUDC"/>
    <property type="match status" value="1"/>
</dbReference>
<dbReference type="InterPro" id="IPR008978">
    <property type="entry name" value="HSP20-like_chaperone"/>
</dbReference>
<evidence type="ECO:0000313" key="4">
    <source>
        <dbReference type="EMBL" id="CBK20308.2"/>
    </source>
</evidence>
<dbReference type="Gene3D" id="2.60.40.790">
    <property type="match status" value="1"/>
</dbReference>
<comment type="subcellular location">
    <subcellularLocation>
        <location evidence="1">Cytoplasm</location>
    </subcellularLocation>
</comment>
<dbReference type="GeneID" id="24922223"/>
<keyword evidence="2" id="KW-0963">Cytoplasm</keyword>
<evidence type="ECO:0000256" key="1">
    <source>
        <dbReference type="ARBA" id="ARBA00004496"/>
    </source>
</evidence>
<name>D8LXK3_BLAHO</name>
<dbReference type="GO" id="GO:0051082">
    <property type="term" value="F:unfolded protein binding"/>
    <property type="evidence" value="ECO:0007669"/>
    <property type="project" value="TreeGrafter"/>
</dbReference>
<dbReference type="SUPFAM" id="SSF49764">
    <property type="entry name" value="HSP20-like chaperones"/>
    <property type="match status" value="1"/>
</dbReference>
<evidence type="ECO:0000313" key="5">
    <source>
        <dbReference type="Proteomes" id="UP000008312"/>
    </source>
</evidence>
<dbReference type="OMA" id="RQKEMGG"/>
<reference evidence="4" key="1">
    <citation type="submission" date="2010-02" db="EMBL/GenBank/DDBJ databases">
        <title>Sequencing and annotation of the Blastocystis hominis genome.</title>
        <authorList>
            <person name="Wincker P."/>
        </authorList>
    </citation>
    <scope>NUCLEOTIDE SEQUENCE</scope>
    <source>
        <strain evidence="4">Singapore isolate B</strain>
    </source>
</reference>
<dbReference type="AlphaFoldDB" id="D8LXK3"/>
<feature type="domain" description="CS" evidence="3">
    <location>
        <begin position="12"/>
        <end position="93"/>
    </location>
</feature>
<dbReference type="Pfam" id="PF04969">
    <property type="entry name" value="CS"/>
    <property type="match status" value="1"/>
</dbReference>
<dbReference type="InterPro" id="IPR007052">
    <property type="entry name" value="CS_dom"/>
</dbReference>
<sequence>MALLAPTKGHGAIFDKYSWEQTLDSVTVTIPVAENVRGKMIQCTIEPYSVDGKLYQRIKCDESLWTLEGEGSTRAIRLDFSKNEGDCWWPYVIEGEPSIDVTAINPDPVGIDTLNGDLRAQVEKMMVVHYGWVGMK</sequence>
<dbReference type="GO" id="GO:0005737">
    <property type="term" value="C:cytoplasm"/>
    <property type="evidence" value="ECO:0007669"/>
    <property type="project" value="UniProtKB-SubCell"/>
</dbReference>
<keyword evidence="5" id="KW-1185">Reference proteome</keyword>
<dbReference type="EMBL" id="FN668639">
    <property type="protein sequence ID" value="CBK20308.2"/>
    <property type="molecule type" value="Genomic_DNA"/>
</dbReference>
<dbReference type="RefSeq" id="XP_012894356.1">
    <property type="nucleotide sequence ID" value="XM_013038902.1"/>
</dbReference>
<dbReference type="Proteomes" id="UP000008312">
    <property type="component" value="Unassembled WGS sequence"/>
</dbReference>
<evidence type="ECO:0000259" key="3">
    <source>
        <dbReference type="PROSITE" id="PS51203"/>
    </source>
</evidence>
<dbReference type="CDD" id="cd06467">
    <property type="entry name" value="p23_NUDC_like"/>
    <property type="match status" value="1"/>
</dbReference>
<accession>D8LXK3</accession>
<evidence type="ECO:0000256" key="2">
    <source>
        <dbReference type="ARBA" id="ARBA00022490"/>
    </source>
</evidence>
<dbReference type="GO" id="GO:0006457">
    <property type="term" value="P:protein folding"/>
    <property type="evidence" value="ECO:0007669"/>
    <property type="project" value="TreeGrafter"/>
</dbReference>
<proteinExistence type="predicted"/>
<gene>
    <name evidence="4" type="ORF">GSBLH_T00006098001</name>
</gene>
<protein>
    <recommendedName>
        <fullName evidence="3">CS domain-containing protein</fullName>
    </recommendedName>
</protein>
<dbReference type="OrthoDB" id="416217at2759"/>
<organism evidence="4">
    <name type="scientific">Blastocystis hominis</name>
    <dbReference type="NCBI Taxonomy" id="12968"/>
    <lineage>
        <taxon>Eukaryota</taxon>
        <taxon>Sar</taxon>
        <taxon>Stramenopiles</taxon>
        <taxon>Bigyra</taxon>
        <taxon>Opalozoa</taxon>
        <taxon>Opalinata</taxon>
        <taxon>Blastocystidae</taxon>
        <taxon>Blastocystis</taxon>
    </lineage>
</organism>